<keyword evidence="4" id="KW-1133">Transmembrane helix</keyword>
<dbReference type="InterPro" id="IPR042496">
    <property type="entry name" value="CGRF1"/>
</dbReference>
<evidence type="ECO:0000256" key="1">
    <source>
        <dbReference type="ARBA" id="ARBA00022771"/>
    </source>
</evidence>
<dbReference type="Pfam" id="PF13920">
    <property type="entry name" value="zf-C3HC4_3"/>
    <property type="match status" value="1"/>
</dbReference>
<accession>A0A9J6C8J5</accession>
<dbReference type="AlphaFoldDB" id="A0A9J6C8J5"/>
<dbReference type="Gene3D" id="3.30.40.10">
    <property type="entry name" value="Zinc/RING finger domain, C3HC4 (zinc finger)"/>
    <property type="match status" value="1"/>
</dbReference>
<dbReference type="GO" id="GO:0008270">
    <property type="term" value="F:zinc ion binding"/>
    <property type="evidence" value="ECO:0007669"/>
    <property type="project" value="UniProtKB-KW"/>
</dbReference>
<evidence type="ECO:0000256" key="3">
    <source>
        <dbReference type="PROSITE-ProRule" id="PRU00175"/>
    </source>
</evidence>
<evidence type="ECO:0000313" key="7">
    <source>
        <dbReference type="Proteomes" id="UP001107558"/>
    </source>
</evidence>
<keyword evidence="4" id="KW-0472">Membrane</keyword>
<proteinExistence type="predicted"/>
<sequence length="360" mass="40611">MINPVLLTSSISSMFPLVAFISVVAVIIILLVKVTFNLEVIRQSSMTINATVEIPRITMTKVLIPFSLSLQNRESDGTVKFTVSSNTKYTLQAFFNVSIREMHLSLSLRSWEEIKESVNVRNGYIIEQAFCKQLALDLRNQNPHEERTISIKTPEEMNLGRAPRLAYPLVIFLIRADTEGNENADETVLLMNVIHLQDSFCPLPTSILAQYLKQASGQLSCLKQLYLSSIDSDGEYSYSKTNMGSLSLAEPCTSDSMPILCSDTVMQENNNDQLCVVCRYYPLSRALLPCRHTVLCAICFSKLDRCPICRSTITSYFCIRSEDYIGSANTVMQEPKKSLNWIDAVNDFINDRLTDFLGFR</sequence>
<keyword evidence="2" id="KW-0862">Zinc</keyword>
<feature type="transmembrane region" description="Helical" evidence="4">
    <location>
        <begin position="14"/>
        <end position="36"/>
    </location>
</feature>
<dbReference type="OrthoDB" id="10251219at2759"/>
<comment type="caution">
    <text evidence="6">The sequence shown here is derived from an EMBL/GenBank/DDBJ whole genome shotgun (WGS) entry which is preliminary data.</text>
</comment>
<dbReference type="GO" id="GO:0030308">
    <property type="term" value="P:negative regulation of cell growth"/>
    <property type="evidence" value="ECO:0007669"/>
    <property type="project" value="TreeGrafter"/>
</dbReference>
<dbReference type="SUPFAM" id="SSF57850">
    <property type="entry name" value="RING/U-box"/>
    <property type="match status" value="1"/>
</dbReference>
<dbReference type="PANTHER" id="PTHR15379">
    <property type="entry name" value="CELL GROWTH REGULATOR WITH RING FINGER DOMAIN PROTEIN 1"/>
    <property type="match status" value="1"/>
</dbReference>
<keyword evidence="1 3" id="KW-0479">Metal-binding</keyword>
<dbReference type="EMBL" id="JADBJN010000002">
    <property type="protein sequence ID" value="KAG5678303.1"/>
    <property type="molecule type" value="Genomic_DNA"/>
</dbReference>
<protein>
    <recommendedName>
        <fullName evidence="5">RING-type domain-containing protein</fullName>
    </recommendedName>
</protein>
<keyword evidence="4" id="KW-0812">Transmembrane</keyword>
<dbReference type="Proteomes" id="UP001107558">
    <property type="component" value="Chromosome 2"/>
</dbReference>
<dbReference type="InterPro" id="IPR013083">
    <property type="entry name" value="Znf_RING/FYVE/PHD"/>
</dbReference>
<dbReference type="CDD" id="cd16787">
    <property type="entry name" value="mRING-HC-C3HC5_CGRF1"/>
    <property type="match status" value="1"/>
</dbReference>
<evidence type="ECO:0000256" key="2">
    <source>
        <dbReference type="ARBA" id="ARBA00022833"/>
    </source>
</evidence>
<evidence type="ECO:0000313" key="6">
    <source>
        <dbReference type="EMBL" id="KAG5678303.1"/>
    </source>
</evidence>
<dbReference type="InterPro" id="IPR001841">
    <property type="entry name" value="Znf_RING"/>
</dbReference>
<keyword evidence="1 3" id="KW-0863">Zinc-finger</keyword>
<evidence type="ECO:0000259" key="5">
    <source>
        <dbReference type="PROSITE" id="PS50089"/>
    </source>
</evidence>
<dbReference type="PANTHER" id="PTHR15379:SF2">
    <property type="entry name" value="CELL GROWTH REGULATOR WITH RING FINGER DOMAIN PROTEIN 1"/>
    <property type="match status" value="1"/>
</dbReference>
<evidence type="ECO:0000256" key="4">
    <source>
        <dbReference type="SAM" id="Phobius"/>
    </source>
</evidence>
<reference evidence="6" key="1">
    <citation type="submission" date="2021-03" db="EMBL/GenBank/DDBJ databases">
        <title>Chromosome level genome of the anhydrobiotic midge Polypedilum vanderplanki.</title>
        <authorList>
            <person name="Yoshida Y."/>
            <person name="Kikawada T."/>
            <person name="Gusev O."/>
        </authorList>
    </citation>
    <scope>NUCLEOTIDE SEQUENCE</scope>
    <source>
        <strain evidence="6">NIAS01</strain>
        <tissue evidence="6">Whole body or cell culture</tissue>
    </source>
</reference>
<dbReference type="PROSITE" id="PS50089">
    <property type="entry name" value="ZF_RING_2"/>
    <property type="match status" value="1"/>
</dbReference>
<organism evidence="6 7">
    <name type="scientific">Polypedilum vanderplanki</name>
    <name type="common">Sleeping chironomid midge</name>
    <dbReference type="NCBI Taxonomy" id="319348"/>
    <lineage>
        <taxon>Eukaryota</taxon>
        <taxon>Metazoa</taxon>
        <taxon>Ecdysozoa</taxon>
        <taxon>Arthropoda</taxon>
        <taxon>Hexapoda</taxon>
        <taxon>Insecta</taxon>
        <taxon>Pterygota</taxon>
        <taxon>Neoptera</taxon>
        <taxon>Endopterygota</taxon>
        <taxon>Diptera</taxon>
        <taxon>Nematocera</taxon>
        <taxon>Chironomoidea</taxon>
        <taxon>Chironomidae</taxon>
        <taxon>Chironominae</taxon>
        <taxon>Polypedilum</taxon>
        <taxon>Polypedilum</taxon>
    </lineage>
</organism>
<keyword evidence="7" id="KW-1185">Reference proteome</keyword>
<name>A0A9J6C8J5_POLVA</name>
<gene>
    <name evidence="6" type="ORF">PVAND_007990</name>
</gene>
<feature type="domain" description="RING-type" evidence="5">
    <location>
        <begin position="275"/>
        <end position="310"/>
    </location>
</feature>